<evidence type="ECO:0000256" key="15">
    <source>
        <dbReference type="ARBA" id="ARBA00076077"/>
    </source>
</evidence>
<keyword evidence="2 17" id="KW-0813">Transport</keyword>
<evidence type="ECO:0000256" key="8">
    <source>
        <dbReference type="ARBA" id="ARBA00023065"/>
    </source>
</evidence>
<dbReference type="PANTHER" id="PTHR11767:SF102">
    <property type="entry name" value="INWARDLY RECTIFYING POTASSIUM CHANNEL 1, ISOFORM F"/>
    <property type="match status" value="1"/>
</dbReference>
<dbReference type="InterPro" id="IPR040445">
    <property type="entry name" value="Kir_TM"/>
</dbReference>
<feature type="domain" description="Potassium channel inwardly rectifying transmembrane" evidence="19">
    <location>
        <begin position="77"/>
        <end position="217"/>
    </location>
</feature>
<evidence type="ECO:0000256" key="10">
    <source>
        <dbReference type="ARBA" id="ARBA00023303"/>
    </source>
</evidence>
<keyword evidence="8 17" id="KW-0406">Ion transport</keyword>
<evidence type="ECO:0000313" key="21">
    <source>
        <dbReference type="EMBL" id="AWJ68216.1"/>
    </source>
</evidence>
<protein>
    <recommendedName>
        <fullName evidence="14">G protein-activated inward rectifier potassium channel 3</fullName>
    </recommendedName>
    <alternativeName>
        <fullName evidence="16">Inward rectifier K(+) channel Kir3.3</fullName>
    </alternativeName>
    <alternativeName>
        <fullName evidence="15">Potassium channel, inwardly rectifying subfamily J member 9</fullName>
    </alternativeName>
</protein>
<keyword evidence="4 17" id="KW-0812">Transmembrane</keyword>
<keyword evidence="9 18" id="KW-0472">Membrane</keyword>
<dbReference type="GO" id="GO:0005242">
    <property type="term" value="F:inward rectifier potassium channel activity"/>
    <property type="evidence" value="ECO:0007669"/>
    <property type="project" value="InterPro"/>
</dbReference>
<keyword evidence="3 17" id="KW-0633">Potassium transport</keyword>
<evidence type="ECO:0000256" key="9">
    <source>
        <dbReference type="ARBA" id="ARBA00023136"/>
    </source>
</evidence>
<dbReference type="InterPro" id="IPR013518">
    <property type="entry name" value="K_chnl_inward-rec_Kir_cyto"/>
</dbReference>
<keyword evidence="10 17" id="KW-0407">Ion channel</keyword>
<dbReference type="GO" id="GO:0034702">
    <property type="term" value="C:monoatomic ion channel complex"/>
    <property type="evidence" value="ECO:0007669"/>
    <property type="project" value="UniProtKB-KW"/>
</dbReference>
<evidence type="ECO:0000256" key="12">
    <source>
        <dbReference type="ARBA" id="ARBA00061604"/>
    </source>
</evidence>
<dbReference type="PANTHER" id="PTHR11767">
    <property type="entry name" value="INWARD RECTIFIER POTASSIUM CHANNEL"/>
    <property type="match status" value="1"/>
</dbReference>
<evidence type="ECO:0000256" key="13">
    <source>
        <dbReference type="ARBA" id="ARBA00062687"/>
    </source>
</evidence>
<dbReference type="InterPro" id="IPR041647">
    <property type="entry name" value="IRK_C"/>
</dbReference>
<evidence type="ECO:0000259" key="19">
    <source>
        <dbReference type="Pfam" id="PF01007"/>
    </source>
</evidence>
<organism evidence="21">
    <name type="scientific">Hirudo verbana</name>
    <dbReference type="NCBI Taxonomy" id="311461"/>
    <lineage>
        <taxon>Eukaryota</taxon>
        <taxon>Metazoa</taxon>
        <taxon>Spiralia</taxon>
        <taxon>Lophotrochozoa</taxon>
        <taxon>Annelida</taxon>
        <taxon>Clitellata</taxon>
        <taxon>Hirudinea</taxon>
        <taxon>Hirudinida</taxon>
        <taxon>Hirudiniformes</taxon>
        <taxon>Hirudinidae</taxon>
        <taxon>Hirudo</taxon>
    </lineage>
</organism>
<evidence type="ECO:0000256" key="5">
    <source>
        <dbReference type="ARBA" id="ARBA00022882"/>
    </source>
</evidence>
<evidence type="ECO:0000256" key="18">
    <source>
        <dbReference type="SAM" id="Phobius"/>
    </source>
</evidence>
<name>A0A2S1WM43_9ANNE</name>
<accession>A0A2S1WM43</accession>
<evidence type="ECO:0000256" key="4">
    <source>
        <dbReference type="ARBA" id="ARBA00022692"/>
    </source>
</evidence>
<dbReference type="Pfam" id="PF01007">
    <property type="entry name" value="IRK"/>
    <property type="match status" value="1"/>
</dbReference>
<keyword evidence="7 18" id="KW-1133">Transmembrane helix</keyword>
<dbReference type="InterPro" id="IPR016449">
    <property type="entry name" value="K_chnl_inward-rec_Kir"/>
</dbReference>
<dbReference type="GO" id="GO:0034765">
    <property type="term" value="P:regulation of monoatomic ion transmembrane transport"/>
    <property type="evidence" value="ECO:0007669"/>
    <property type="project" value="TreeGrafter"/>
</dbReference>
<comment type="catalytic activity">
    <reaction evidence="11">
        <text>K(+)(in) = K(+)(out)</text>
        <dbReference type="Rhea" id="RHEA:29463"/>
        <dbReference type="ChEBI" id="CHEBI:29103"/>
    </reaction>
</comment>
<dbReference type="FunFam" id="2.60.40.1400:FF:000001">
    <property type="entry name" value="G protein-activated inward rectifier potassium channel 2"/>
    <property type="match status" value="1"/>
</dbReference>
<dbReference type="PRINTS" id="PR01320">
    <property type="entry name" value="KIRCHANNEL"/>
</dbReference>
<feature type="domain" description="Inward rectifier potassium channel C-terminal" evidence="20">
    <location>
        <begin position="224"/>
        <end position="397"/>
    </location>
</feature>
<dbReference type="InterPro" id="IPR014756">
    <property type="entry name" value="Ig_E-set"/>
</dbReference>
<evidence type="ECO:0000256" key="11">
    <source>
        <dbReference type="ARBA" id="ARBA00034430"/>
    </source>
</evidence>
<dbReference type="AlphaFoldDB" id="A0A2S1WM43"/>
<dbReference type="Pfam" id="PF17655">
    <property type="entry name" value="IRK_C"/>
    <property type="match status" value="1"/>
</dbReference>
<dbReference type="EMBL" id="MG973363">
    <property type="protein sequence ID" value="AWJ68216.1"/>
    <property type="molecule type" value="mRNA"/>
</dbReference>
<evidence type="ECO:0000256" key="1">
    <source>
        <dbReference type="ARBA" id="ARBA00004141"/>
    </source>
</evidence>
<reference evidence="21" key="1">
    <citation type="submission" date="2018-02" db="EMBL/GenBank/DDBJ databases">
        <title>Hirudo verbana central nervous system transcriptome analysis of ion channel and receptor content.</title>
        <authorList>
            <person name="Northcutt A.J."/>
            <person name="Schulz D.J."/>
            <person name="Mesce K.A."/>
        </authorList>
    </citation>
    <scope>NUCLEOTIDE SEQUENCE</scope>
</reference>
<evidence type="ECO:0000256" key="6">
    <source>
        <dbReference type="ARBA" id="ARBA00022958"/>
    </source>
</evidence>
<evidence type="ECO:0000256" key="7">
    <source>
        <dbReference type="ARBA" id="ARBA00022989"/>
    </source>
</evidence>
<feature type="transmembrane region" description="Helical" evidence="18">
    <location>
        <begin position="187"/>
        <end position="212"/>
    </location>
</feature>
<evidence type="ECO:0000256" key="17">
    <source>
        <dbReference type="RuleBase" id="RU003822"/>
    </source>
</evidence>
<dbReference type="FunFam" id="1.10.287.70:FF:000019">
    <property type="entry name" value="G protein-activated inward rectifier potassium channel 1"/>
    <property type="match status" value="1"/>
</dbReference>
<keyword evidence="5 17" id="KW-0851">Voltage-gated channel</keyword>
<evidence type="ECO:0000256" key="3">
    <source>
        <dbReference type="ARBA" id="ARBA00022538"/>
    </source>
</evidence>
<comment type="subcellular location">
    <subcellularLocation>
        <location evidence="1 17">Membrane</location>
        <topology evidence="1 17">Multi-pass membrane protein</topology>
    </subcellularLocation>
</comment>
<evidence type="ECO:0000256" key="16">
    <source>
        <dbReference type="ARBA" id="ARBA00081071"/>
    </source>
</evidence>
<dbReference type="Gene3D" id="2.60.40.1400">
    <property type="entry name" value="G protein-activated inward rectifier potassium channel 1"/>
    <property type="match status" value="1"/>
</dbReference>
<dbReference type="Gene3D" id="1.10.287.70">
    <property type="match status" value="1"/>
</dbReference>
<dbReference type="SUPFAM" id="SSF81296">
    <property type="entry name" value="E set domains"/>
    <property type="match status" value="1"/>
</dbReference>
<comment type="similarity">
    <text evidence="12">Belongs to the inward rectifier-type potassium channel (TC 1.A.2.1) family. KCNJ9 subfamily.</text>
</comment>
<dbReference type="GO" id="GO:0005886">
    <property type="term" value="C:plasma membrane"/>
    <property type="evidence" value="ECO:0007669"/>
    <property type="project" value="TreeGrafter"/>
</dbReference>
<evidence type="ECO:0000259" key="20">
    <source>
        <dbReference type="Pfam" id="PF17655"/>
    </source>
</evidence>
<dbReference type="SUPFAM" id="SSF81324">
    <property type="entry name" value="Voltage-gated potassium channels"/>
    <property type="match status" value="1"/>
</dbReference>
<proteinExistence type="evidence at transcript level"/>
<evidence type="ECO:0000256" key="2">
    <source>
        <dbReference type="ARBA" id="ARBA00022448"/>
    </source>
</evidence>
<keyword evidence="6 17" id="KW-0630">Potassium</keyword>
<comment type="subunit">
    <text evidence="13">Associates with KCNJ3/GIRK1 to form a G-protein-activated heteromultimer pore-forming unit. Interacts (via PDZ-binding motif) with SNX27 (via PDZ domain); the interaction is required when endocytosed to prevent degradation in lysosomes and promote recycling to the plasma membrane.</text>
</comment>
<feature type="transmembrane region" description="Helical" evidence="18">
    <location>
        <begin position="114"/>
        <end position="138"/>
    </location>
</feature>
<sequence>MRITHFIKSNTPQISRRKSYIWMENKAAEMFDNCVSSTPVLLNHLQFPSDPPQEQTYVPMVQHIRTFVAGKHKRRLVQKSGDCNVTNCNVTKRKQKYLVDIFTTLVDMKWRYHIGLFAAAFVVTWCLFGLIWFCIAVAHQDHINFNNETWAACVDHVYDYPTALLFSIETQTTIGYGYRVIQSECGFAIFILMLQSCVGLFIQSLITGIIFAKISRPKGRSQTIMFSEKAVICKRDNEYNLLFRVGDMRKSHIIGTSIRAVLVKNRLTSEGESIPLCQFPLQLETEMSQADSFVFLIWPVTVVHRINEKSPLWGLSLEGLLKEHFEIIVLLEGTIESTGMSTQVRTSYIPIEIMWGERLVPLLTFQLENGRYEIDYKQFHNTTPMQMPDCSARDYAERLKQGIKENPDKEKDLEYLACFTAPAIRDRGHTFTSMSLHNLFHKKKIDKHGLSAHNNEAHKKTSKKSFAKKKNFSESEFSAPKKQFMFRSSENIANMVTEKEMSEQQDGINRKVLFLSCDDVFQQENGGDTFIDLEELSEKGMS</sequence>
<dbReference type="GO" id="GO:1990573">
    <property type="term" value="P:potassium ion import across plasma membrane"/>
    <property type="evidence" value="ECO:0007669"/>
    <property type="project" value="TreeGrafter"/>
</dbReference>
<evidence type="ECO:0000256" key="14">
    <source>
        <dbReference type="ARBA" id="ARBA00072191"/>
    </source>
</evidence>